<evidence type="ECO:0000313" key="8">
    <source>
        <dbReference type="Proteomes" id="UP000291424"/>
    </source>
</evidence>
<organism evidence="7 8">
    <name type="scientific">Enterobacter wuhouensis</name>
    <dbReference type="NCBI Taxonomy" id="2529381"/>
    <lineage>
        <taxon>Bacteria</taxon>
        <taxon>Pseudomonadati</taxon>
        <taxon>Pseudomonadota</taxon>
        <taxon>Gammaproteobacteria</taxon>
        <taxon>Enterobacterales</taxon>
        <taxon>Enterobacteriaceae</taxon>
        <taxon>Enterobacter</taxon>
    </lineage>
</organism>
<dbReference type="Proteomes" id="UP000291424">
    <property type="component" value="Unassembled WGS sequence"/>
</dbReference>
<feature type="region of interest" description="Disordered" evidence="5">
    <location>
        <begin position="94"/>
        <end position="118"/>
    </location>
</feature>
<evidence type="ECO:0000256" key="4">
    <source>
        <dbReference type="ARBA" id="ARBA00023163"/>
    </source>
</evidence>
<dbReference type="Gene3D" id="1.10.10.10">
    <property type="entry name" value="Winged helix-like DNA-binding domain superfamily/Winged helix DNA-binding domain"/>
    <property type="match status" value="1"/>
</dbReference>
<accession>A0A4R0GBG3</accession>
<dbReference type="PROSITE" id="PS50931">
    <property type="entry name" value="HTH_LYSR"/>
    <property type="match status" value="1"/>
</dbReference>
<dbReference type="InterPro" id="IPR050389">
    <property type="entry name" value="LysR-type_TF"/>
</dbReference>
<dbReference type="InterPro" id="IPR036390">
    <property type="entry name" value="WH_DNA-bd_sf"/>
</dbReference>
<evidence type="ECO:0000256" key="5">
    <source>
        <dbReference type="SAM" id="MobiDB-lite"/>
    </source>
</evidence>
<dbReference type="Pfam" id="PF00126">
    <property type="entry name" value="HTH_1"/>
    <property type="match status" value="1"/>
</dbReference>
<evidence type="ECO:0000259" key="6">
    <source>
        <dbReference type="PROSITE" id="PS50931"/>
    </source>
</evidence>
<dbReference type="OrthoDB" id="8557381at2"/>
<reference evidence="7 8" key="1">
    <citation type="submission" date="2019-02" db="EMBL/GenBank/DDBJ databases">
        <title>The draft genome of Enterobacter spp. strains.</title>
        <authorList>
            <person name="Wang C."/>
            <person name="Feng Y."/>
            <person name="Zong Z."/>
        </authorList>
    </citation>
    <scope>NUCLEOTIDE SEQUENCE [LARGE SCALE GENOMIC DNA]</scope>
    <source>
        <strain evidence="7 8">WCHEW120002</strain>
    </source>
</reference>
<comment type="caution">
    <text evidence="7">The sequence shown here is derived from an EMBL/GenBank/DDBJ whole genome shotgun (WGS) entry which is preliminary data.</text>
</comment>
<keyword evidence="4" id="KW-0804">Transcription</keyword>
<evidence type="ECO:0000256" key="3">
    <source>
        <dbReference type="ARBA" id="ARBA00023125"/>
    </source>
</evidence>
<feature type="domain" description="HTH lysR-type" evidence="6">
    <location>
        <begin position="11"/>
        <end position="68"/>
    </location>
</feature>
<comment type="similarity">
    <text evidence="1">Belongs to the LysR transcriptional regulatory family.</text>
</comment>
<dbReference type="EMBL" id="SJOO01000004">
    <property type="protein sequence ID" value="TCB92668.1"/>
    <property type="molecule type" value="Genomic_DNA"/>
</dbReference>
<keyword evidence="3" id="KW-0238">DNA-binding</keyword>
<dbReference type="RefSeq" id="WP_131634235.1">
    <property type="nucleotide sequence ID" value="NZ_CP193790.1"/>
</dbReference>
<sequence length="118" mass="13060">MNNYSRANTGIDLNLIPVFIEVVRCGSMAKASVRLEMSRPAVSLALKRFNQLFDEPLFFRKGLFLEPTEKALALTCSLEILIGNIHDNMREANSGKNKTLAQPVPGPEIFIPQSEPSA</sequence>
<dbReference type="PANTHER" id="PTHR30118:SF15">
    <property type="entry name" value="TRANSCRIPTIONAL REGULATORY PROTEIN"/>
    <property type="match status" value="1"/>
</dbReference>
<gene>
    <name evidence="7" type="ORF">E0L20_12125</name>
</gene>
<dbReference type="GO" id="GO:0003700">
    <property type="term" value="F:DNA-binding transcription factor activity"/>
    <property type="evidence" value="ECO:0007669"/>
    <property type="project" value="InterPro"/>
</dbReference>
<keyword evidence="2" id="KW-0805">Transcription regulation</keyword>
<dbReference type="SUPFAM" id="SSF46785">
    <property type="entry name" value="Winged helix' DNA-binding domain"/>
    <property type="match status" value="1"/>
</dbReference>
<name>A0A4R0GBG3_9ENTR</name>
<dbReference type="InterPro" id="IPR000847">
    <property type="entry name" value="LysR_HTH_N"/>
</dbReference>
<dbReference type="AlphaFoldDB" id="A0A4R0GBG3"/>
<evidence type="ECO:0000256" key="2">
    <source>
        <dbReference type="ARBA" id="ARBA00023015"/>
    </source>
</evidence>
<evidence type="ECO:0000256" key="1">
    <source>
        <dbReference type="ARBA" id="ARBA00009437"/>
    </source>
</evidence>
<dbReference type="GO" id="GO:0003677">
    <property type="term" value="F:DNA binding"/>
    <property type="evidence" value="ECO:0007669"/>
    <property type="project" value="UniProtKB-KW"/>
</dbReference>
<dbReference type="InterPro" id="IPR036388">
    <property type="entry name" value="WH-like_DNA-bd_sf"/>
</dbReference>
<dbReference type="PANTHER" id="PTHR30118">
    <property type="entry name" value="HTH-TYPE TRANSCRIPTIONAL REGULATOR LEUO-RELATED"/>
    <property type="match status" value="1"/>
</dbReference>
<evidence type="ECO:0000313" key="7">
    <source>
        <dbReference type="EMBL" id="TCB92668.1"/>
    </source>
</evidence>
<protein>
    <submittedName>
        <fullName evidence="7">LysR family transcriptional regulator</fullName>
    </submittedName>
</protein>
<proteinExistence type="inferred from homology"/>